<keyword evidence="3 7" id="KW-0479">Metal-binding</keyword>
<accession>A0A372ZS47</accession>
<protein>
    <submittedName>
        <fullName evidence="9">Cytochrome P450</fullName>
    </submittedName>
</protein>
<name>A0A372ZS47_9ACTN</name>
<dbReference type="GO" id="GO:0004497">
    <property type="term" value="F:monooxygenase activity"/>
    <property type="evidence" value="ECO:0007669"/>
    <property type="project" value="UniProtKB-KW"/>
</dbReference>
<evidence type="ECO:0000256" key="6">
    <source>
        <dbReference type="ARBA" id="ARBA00023033"/>
    </source>
</evidence>
<feature type="region of interest" description="Disordered" evidence="8">
    <location>
        <begin position="248"/>
        <end position="267"/>
    </location>
</feature>
<dbReference type="PROSITE" id="PS00086">
    <property type="entry name" value="CYTOCHROME_P450"/>
    <property type="match status" value="1"/>
</dbReference>
<sequence length="452" mass="49564">MPDRLREPRPVPEVPVRTRKGRPTMPNDQAAAPPALVAAPGPAEHAGGCPVRESRTPDGTMGWVVSGFAEVRDVLTDPRLTSAPSTLAADGSPDPRIAGLTALGLPPETHHYFLNAIVDLDPPRHTRLRRLVSHEFTARRIQLLAPSIELITDRLLDELPDHRDEFGVVDLVEHFAYPLPVAVICELVGVPEPDRHLWSDWSRNLTAGHTERLRTATPALVRHVRELIDRRRAEPGNDLISGMLQARDDSANVGPDSGPDGGPSNAAMSEDEMVSMTLILVLAGHETTAHLIANGTLALLTHPDQLALLHQDRTLLPHAVEELLRWCGPVPSARLRYADRDLVLRGVHIRRGEAVHPHLDAANLDLRHHDRAKRLDLTRKRAAQADHHLSFGYGIHFCLGAALARLEAAIAFGRLLDRYPGLALAADPGTLIPGDRPVGWELNHLPLRLGRI</sequence>
<dbReference type="GO" id="GO:0016705">
    <property type="term" value="F:oxidoreductase activity, acting on paired donors, with incorporation or reduction of molecular oxygen"/>
    <property type="evidence" value="ECO:0007669"/>
    <property type="project" value="InterPro"/>
</dbReference>
<proteinExistence type="inferred from homology"/>
<organism evidence="9 10">
    <name type="scientific">Kitasatospora xanthocidica</name>
    <dbReference type="NCBI Taxonomy" id="83382"/>
    <lineage>
        <taxon>Bacteria</taxon>
        <taxon>Bacillati</taxon>
        <taxon>Actinomycetota</taxon>
        <taxon>Actinomycetes</taxon>
        <taxon>Kitasatosporales</taxon>
        <taxon>Streptomycetaceae</taxon>
        <taxon>Kitasatospora</taxon>
    </lineage>
</organism>
<feature type="compositionally biased region" description="Low complexity" evidence="8">
    <location>
        <begin position="30"/>
        <end position="43"/>
    </location>
</feature>
<evidence type="ECO:0000256" key="7">
    <source>
        <dbReference type="RuleBase" id="RU000461"/>
    </source>
</evidence>
<dbReference type="InterPro" id="IPR017972">
    <property type="entry name" value="Cyt_P450_CS"/>
</dbReference>
<dbReference type="GO" id="GO:0020037">
    <property type="term" value="F:heme binding"/>
    <property type="evidence" value="ECO:0007669"/>
    <property type="project" value="InterPro"/>
</dbReference>
<comment type="caution">
    <text evidence="9">The sequence shown here is derived from an EMBL/GenBank/DDBJ whole genome shotgun (WGS) entry which is preliminary data.</text>
</comment>
<dbReference type="GO" id="GO:0005506">
    <property type="term" value="F:iron ion binding"/>
    <property type="evidence" value="ECO:0007669"/>
    <property type="project" value="InterPro"/>
</dbReference>
<dbReference type="EMBL" id="QVIG01000001">
    <property type="protein sequence ID" value="RGD58057.1"/>
    <property type="molecule type" value="Genomic_DNA"/>
</dbReference>
<dbReference type="PRINTS" id="PR00359">
    <property type="entry name" value="BP450"/>
</dbReference>
<evidence type="ECO:0000256" key="3">
    <source>
        <dbReference type="ARBA" id="ARBA00022723"/>
    </source>
</evidence>
<evidence type="ECO:0000256" key="1">
    <source>
        <dbReference type="ARBA" id="ARBA00010617"/>
    </source>
</evidence>
<keyword evidence="6 7" id="KW-0503">Monooxygenase</keyword>
<comment type="similarity">
    <text evidence="1 7">Belongs to the cytochrome P450 family.</text>
</comment>
<dbReference type="CDD" id="cd11029">
    <property type="entry name" value="CYP107-like"/>
    <property type="match status" value="1"/>
</dbReference>
<dbReference type="AlphaFoldDB" id="A0A372ZS47"/>
<dbReference type="InterPro" id="IPR036396">
    <property type="entry name" value="Cyt_P450_sf"/>
</dbReference>
<feature type="compositionally biased region" description="Basic and acidic residues" evidence="8">
    <location>
        <begin position="1"/>
        <end position="10"/>
    </location>
</feature>
<reference evidence="9 10" key="1">
    <citation type="submission" date="2018-08" db="EMBL/GenBank/DDBJ databases">
        <title>Diversity &amp; Physiological Properties of Lignin-Decomposing Actinobacteria from Soil.</title>
        <authorList>
            <person name="Roh S.G."/>
            <person name="Kim S.B."/>
        </authorList>
    </citation>
    <scope>NUCLEOTIDE SEQUENCE [LARGE SCALE GENOMIC DNA]</scope>
    <source>
        <strain evidence="9 10">MMS17-GH009</strain>
    </source>
</reference>
<dbReference type="InterPro" id="IPR001128">
    <property type="entry name" value="Cyt_P450"/>
</dbReference>
<evidence type="ECO:0000256" key="4">
    <source>
        <dbReference type="ARBA" id="ARBA00023002"/>
    </source>
</evidence>
<dbReference type="Proteomes" id="UP000263377">
    <property type="component" value="Unassembled WGS sequence"/>
</dbReference>
<evidence type="ECO:0000256" key="2">
    <source>
        <dbReference type="ARBA" id="ARBA00022617"/>
    </source>
</evidence>
<keyword evidence="5 7" id="KW-0408">Iron</keyword>
<dbReference type="Gene3D" id="1.10.630.10">
    <property type="entry name" value="Cytochrome P450"/>
    <property type="match status" value="1"/>
</dbReference>
<feature type="region of interest" description="Disordered" evidence="8">
    <location>
        <begin position="1"/>
        <end position="55"/>
    </location>
</feature>
<dbReference type="SUPFAM" id="SSF48264">
    <property type="entry name" value="Cytochrome P450"/>
    <property type="match status" value="1"/>
</dbReference>
<dbReference type="Pfam" id="PF00067">
    <property type="entry name" value="p450"/>
    <property type="match status" value="1"/>
</dbReference>
<dbReference type="PANTHER" id="PTHR46696">
    <property type="entry name" value="P450, PUTATIVE (EUROFUNG)-RELATED"/>
    <property type="match status" value="1"/>
</dbReference>
<dbReference type="PANTHER" id="PTHR46696:SF1">
    <property type="entry name" value="CYTOCHROME P450 YJIB-RELATED"/>
    <property type="match status" value="1"/>
</dbReference>
<gene>
    <name evidence="9" type="ORF">DR950_09875</name>
</gene>
<dbReference type="FunFam" id="1.10.630.10:FF:000018">
    <property type="entry name" value="Cytochrome P450 monooxygenase"/>
    <property type="match status" value="1"/>
</dbReference>
<evidence type="ECO:0000313" key="9">
    <source>
        <dbReference type="EMBL" id="RGD58057.1"/>
    </source>
</evidence>
<keyword evidence="2 7" id="KW-0349">Heme</keyword>
<dbReference type="InterPro" id="IPR002397">
    <property type="entry name" value="Cyt_P450_B"/>
</dbReference>
<keyword evidence="4 7" id="KW-0560">Oxidoreductase</keyword>
<feature type="compositionally biased region" description="Low complexity" evidence="8">
    <location>
        <begin position="254"/>
        <end position="264"/>
    </location>
</feature>
<evidence type="ECO:0000256" key="5">
    <source>
        <dbReference type="ARBA" id="ARBA00023004"/>
    </source>
</evidence>
<evidence type="ECO:0000256" key="8">
    <source>
        <dbReference type="SAM" id="MobiDB-lite"/>
    </source>
</evidence>
<keyword evidence="10" id="KW-1185">Reference proteome</keyword>
<evidence type="ECO:0000313" key="10">
    <source>
        <dbReference type="Proteomes" id="UP000263377"/>
    </source>
</evidence>